<sequence length="1091" mass="126123">MYRKYYNSSYYIAKTQENSPVRQENGNYINQPLIDQTNLQQNQQLNSNNIKVSRQGSSNQQINLKSLVQNQIALLQQQNIGNITEYGVGDKQNSFIKRYNSSQKRVKTQNNTPEKFIQIRAQRNNQNNSQEQRQESNQLINNSLTQSNQRGFDEKEIKQGNFSGFYPQHLRARSNNSMQIQKMSIQKLNDTLKIHRGAQVSQNTQQTAQEQYQNLNKLILKDNQSFNFNNHLLTEQNQPIAVINNQNIYIKRKEQQEQKQGDQIRSQHQKINSSNKTINSQANEQETVNQQNTSNQFEEQIKSTIEKEAKYYLQDRFNENSRKNTPSINEKLRHLHPDESSQYNLDKINKREETQQNKRQKSGLKPPQGQERVSRVSEKQFNMIKNKIPIYSKNLDNILNTRQTNSSLSTYTPHDGSTEDKTIDITNYKSNMPQKTESAQLNNYFDIPFNQSSKEKQKQNGFNNNNNSSNLEELQNQLFGNNYKMQDQLRRKSISPFERRIVKKQAENSINKVSLNNSISQLEKSCQEDFSGNPILFTTIQNDYQFYQNYKSQENINQGQNISKEKLKKMQLSFLNSNNSSNNNTDNPINNICNLLKKNKQLIARNNKNADPSDIQNKSNLLKVSNINQQHVNNLMHRISKRSQSYANAIPNKIVGTNNRNNITPEQRRASQNELPTNNSFKMSLDCAQDVPSKEEPIKIRQAINVVKLKKIDIIHSFRTKKGVMASNPKKQNQDSFFMSEKMSNKDYDQIYFLGVMDGHGTNGHLVSQFIKNNIIEEYKQQGDEINYAQKLINLTDSLNTKLANSSIDCMFSGTTMISLLLLMNQNSLKIFSCNCGDSRAIMGLLKSQTVTQQTKGKQNSSINSYFFEVLELSRDHKPELPDEKERILQQNGRIDSYRDEYGNQLGPMRVWLKNENIPGLAMSRSIGDDVATSVGVTWEPEIKEFDIQFISINSQSKQNEKITENQDISQNQKKENFDSQDTSSQDCNSLENNHRQNITADSGFLIIGSDGVWEFLPNEEIIKEIGKYYILKDIEGACSWLLNEAYHKWTCEDDSVVDDITFIIIFFQPKEIIQKTISTKQASQSLDFDK</sequence>
<dbReference type="Gene3D" id="3.60.40.10">
    <property type="entry name" value="PPM-type phosphatase domain"/>
    <property type="match status" value="1"/>
</dbReference>
<protein>
    <submittedName>
        <fullName evidence="5">Protein phosphatase 2c</fullName>
    </submittedName>
</protein>
<dbReference type="EMBL" id="GG662495">
    <property type="protein sequence ID" value="EAS03218.2"/>
    <property type="molecule type" value="Genomic_DNA"/>
</dbReference>
<feature type="compositionally biased region" description="Polar residues" evidence="3">
    <location>
        <begin position="263"/>
        <end position="272"/>
    </location>
</feature>
<dbReference type="GeneID" id="7826558"/>
<dbReference type="InterPro" id="IPR001932">
    <property type="entry name" value="PPM-type_phosphatase-like_dom"/>
</dbReference>
<gene>
    <name evidence="5" type="ORF">TTHERM_00535540</name>
</gene>
<dbReference type="PROSITE" id="PS51746">
    <property type="entry name" value="PPM_2"/>
    <property type="match status" value="1"/>
</dbReference>
<evidence type="ECO:0000256" key="1">
    <source>
        <dbReference type="ARBA" id="ARBA00004370"/>
    </source>
</evidence>
<dbReference type="SMART" id="SM00332">
    <property type="entry name" value="PP2Cc"/>
    <property type="match status" value="1"/>
</dbReference>
<feature type="compositionally biased region" description="Polar residues" evidence="3">
    <location>
        <begin position="980"/>
        <end position="991"/>
    </location>
</feature>
<feature type="domain" description="PPM-type phosphatase" evidence="4">
    <location>
        <begin position="715"/>
        <end position="1068"/>
    </location>
</feature>
<dbReference type="InParanoid" id="I7M3I6"/>
<comment type="subcellular location">
    <subcellularLocation>
        <location evidence="1">Membrane</location>
    </subcellularLocation>
</comment>
<dbReference type="Pfam" id="PF00481">
    <property type="entry name" value="PP2C"/>
    <property type="match status" value="1"/>
</dbReference>
<reference evidence="6" key="1">
    <citation type="journal article" date="2006" name="PLoS Biol.">
        <title>Macronuclear genome sequence of the ciliate Tetrahymena thermophila, a model eukaryote.</title>
        <authorList>
            <person name="Eisen J.A."/>
            <person name="Coyne R.S."/>
            <person name="Wu M."/>
            <person name="Wu D."/>
            <person name="Thiagarajan M."/>
            <person name="Wortman J.R."/>
            <person name="Badger J.H."/>
            <person name="Ren Q."/>
            <person name="Amedeo P."/>
            <person name="Jones K.M."/>
            <person name="Tallon L.J."/>
            <person name="Delcher A.L."/>
            <person name="Salzberg S.L."/>
            <person name="Silva J.C."/>
            <person name="Haas B.J."/>
            <person name="Majoros W.H."/>
            <person name="Farzad M."/>
            <person name="Carlton J.M."/>
            <person name="Smith R.K. Jr."/>
            <person name="Garg J."/>
            <person name="Pearlman R.E."/>
            <person name="Karrer K.M."/>
            <person name="Sun L."/>
            <person name="Manning G."/>
            <person name="Elde N.C."/>
            <person name="Turkewitz A.P."/>
            <person name="Asai D.J."/>
            <person name="Wilkes D.E."/>
            <person name="Wang Y."/>
            <person name="Cai H."/>
            <person name="Collins K."/>
            <person name="Stewart B.A."/>
            <person name="Lee S.R."/>
            <person name="Wilamowska K."/>
            <person name="Weinberg Z."/>
            <person name="Ruzzo W.L."/>
            <person name="Wloga D."/>
            <person name="Gaertig J."/>
            <person name="Frankel J."/>
            <person name="Tsao C.-C."/>
            <person name="Gorovsky M.A."/>
            <person name="Keeling P.J."/>
            <person name="Waller R.F."/>
            <person name="Patron N.J."/>
            <person name="Cherry J.M."/>
            <person name="Stover N.A."/>
            <person name="Krieger C.J."/>
            <person name="del Toro C."/>
            <person name="Ryder H.F."/>
            <person name="Williamson S.C."/>
            <person name="Barbeau R.A."/>
            <person name="Hamilton E.P."/>
            <person name="Orias E."/>
        </authorList>
    </citation>
    <scope>NUCLEOTIDE SEQUENCE [LARGE SCALE GENOMIC DNA]</scope>
    <source>
        <strain evidence="6">SB210</strain>
    </source>
</reference>
<keyword evidence="6" id="KW-1185">Reference proteome</keyword>
<feature type="region of interest" description="Disordered" evidence="3">
    <location>
        <begin position="654"/>
        <end position="679"/>
    </location>
</feature>
<evidence type="ECO:0000256" key="2">
    <source>
        <dbReference type="ARBA" id="ARBA00023136"/>
    </source>
</evidence>
<dbReference type="eggNOG" id="KOG0698">
    <property type="taxonomic scope" value="Eukaryota"/>
</dbReference>
<dbReference type="InterPro" id="IPR015655">
    <property type="entry name" value="PP2C"/>
</dbReference>
<dbReference type="InterPro" id="IPR036457">
    <property type="entry name" value="PPM-type-like_dom_sf"/>
</dbReference>
<evidence type="ECO:0000259" key="4">
    <source>
        <dbReference type="PROSITE" id="PS51746"/>
    </source>
</evidence>
<proteinExistence type="predicted"/>
<dbReference type="CDD" id="cd00143">
    <property type="entry name" value="PP2Cc"/>
    <property type="match status" value="1"/>
</dbReference>
<evidence type="ECO:0000313" key="5">
    <source>
        <dbReference type="EMBL" id="EAS03218.2"/>
    </source>
</evidence>
<feature type="compositionally biased region" description="Basic and acidic residues" evidence="3">
    <location>
        <begin position="253"/>
        <end position="262"/>
    </location>
</feature>
<evidence type="ECO:0000313" key="6">
    <source>
        <dbReference type="Proteomes" id="UP000009168"/>
    </source>
</evidence>
<dbReference type="OrthoDB" id="10264738at2759"/>
<evidence type="ECO:0000256" key="3">
    <source>
        <dbReference type="SAM" id="MobiDB-lite"/>
    </source>
</evidence>
<feature type="region of interest" description="Disordered" evidence="3">
    <location>
        <begin position="253"/>
        <end position="272"/>
    </location>
</feature>
<dbReference type="GO" id="GO:0016020">
    <property type="term" value="C:membrane"/>
    <property type="evidence" value="ECO:0007669"/>
    <property type="project" value="UniProtKB-SubCell"/>
</dbReference>
<dbReference type="GO" id="GO:0004722">
    <property type="term" value="F:protein serine/threonine phosphatase activity"/>
    <property type="evidence" value="ECO:0007669"/>
    <property type="project" value="InterPro"/>
</dbReference>
<dbReference type="RefSeq" id="XP_001023463.2">
    <property type="nucleotide sequence ID" value="XM_001023463.2"/>
</dbReference>
<dbReference type="Proteomes" id="UP000009168">
    <property type="component" value="Unassembled WGS sequence"/>
</dbReference>
<keyword evidence="2" id="KW-0472">Membrane</keyword>
<feature type="compositionally biased region" description="Basic and acidic residues" evidence="3">
    <location>
        <begin position="347"/>
        <end position="356"/>
    </location>
</feature>
<dbReference type="STRING" id="312017.I7M3I6"/>
<accession>I7M3I6</accession>
<dbReference type="SUPFAM" id="SSF81606">
    <property type="entry name" value="PP2C-like"/>
    <property type="match status" value="1"/>
</dbReference>
<feature type="region of interest" description="Disordered" evidence="3">
    <location>
        <begin position="316"/>
        <end position="376"/>
    </location>
</feature>
<dbReference type="KEGG" id="tet:TTHERM_00535540"/>
<feature type="compositionally biased region" description="Polar residues" evidence="3">
    <location>
        <begin position="655"/>
        <end position="665"/>
    </location>
</feature>
<feature type="region of interest" description="Disordered" evidence="3">
    <location>
        <begin position="957"/>
        <end position="991"/>
    </location>
</feature>
<dbReference type="AlphaFoldDB" id="I7M3I6"/>
<dbReference type="PANTHER" id="PTHR47992">
    <property type="entry name" value="PROTEIN PHOSPHATASE"/>
    <property type="match status" value="1"/>
</dbReference>
<organism evidence="5 6">
    <name type="scientific">Tetrahymena thermophila (strain SB210)</name>
    <dbReference type="NCBI Taxonomy" id="312017"/>
    <lineage>
        <taxon>Eukaryota</taxon>
        <taxon>Sar</taxon>
        <taxon>Alveolata</taxon>
        <taxon>Ciliophora</taxon>
        <taxon>Intramacronucleata</taxon>
        <taxon>Oligohymenophorea</taxon>
        <taxon>Hymenostomatida</taxon>
        <taxon>Tetrahymenina</taxon>
        <taxon>Tetrahymenidae</taxon>
        <taxon>Tetrahymena</taxon>
    </lineage>
</organism>
<feature type="compositionally biased region" description="Basic and acidic residues" evidence="3">
    <location>
        <begin position="330"/>
        <end position="339"/>
    </location>
</feature>
<name>I7M3I6_TETTS</name>